<organism evidence="1 2">
    <name type="scientific">Deinococcus multiflagellatus</name>
    <dbReference type="NCBI Taxonomy" id="1656887"/>
    <lineage>
        <taxon>Bacteria</taxon>
        <taxon>Thermotogati</taxon>
        <taxon>Deinococcota</taxon>
        <taxon>Deinococci</taxon>
        <taxon>Deinococcales</taxon>
        <taxon>Deinococcaceae</taxon>
        <taxon>Deinococcus</taxon>
    </lineage>
</organism>
<comment type="caution">
    <text evidence="1">The sequence shown here is derived from an EMBL/GenBank/DDBJ whole genome shotgun (WGS) entry which is preliminary data.</text>
</comment>
<gene>
    <name evidence="1" type="ORF">ACFP90_12820</name>
</gene>
<dbReference type="RefSeq" id="WP_224612278.1">
    <property type="nucleotide sequence ID" value="NZ_JAIQXV010000025.1"/>
</dbReference>
<protein>
    <recommendedName>
        <fullName evidence="3">Spheroidene monooxygenase</fullName>
    </recommendedName>
</protein>
<reference evidence="2" key="1">
    <citation type="journal article" date="2019" name="Int. J. Syst. Evol. Microbiol.">
        <title>The Global Catalogue of Microorganisms (GCM) 10K type strain sequencing project: providing services to taxonomists for standard genome sequencing and annotation.</title>
        <authorList>
            <consortium name="The Broad Institute Genomics Platform"/>
            <consortium name="The Broad Institute Genome Sequencing Center for Infectious Disease"/>
            <person name="Wu L."/>
            <person name="Ma J."/>
        </authorList>
    </citation>
    <scope>NUCLEOTIDE SEQUENCE [LARGE SCALE GENOMIC DNA]</scope>
    <source>
        <strain evidence="2">CCUG 63830</strain>
    </source>
</reference>
<proteinExistence type="predicted"/>
<dbReference type="Proteomes" id="UP001596317">
    <property type="component" value="Unassembled WGS sequence"/>
</dbReference>
<evidence type="ECO:0000313" key="1">
    <source>
        <dbReference type="EMBL" id="MFC6661127.1"/>
    </source>
</evidence>
<evidence type="ECO:0008006" key="3">
    <source>
        <dbReference type="Google" id="ProtNLM"/>
    </source>
</evidence>
<dbReference type="CDD" id="cd21650">
    <property type="entry name" value="CrtA-like"/>
    <property type="match status" value="1"/>
</dbReference>
<dbReference type="InterPro" id="IPR049574">
    <property type="entry name" value="CrtA-like"/>
</dbReference>
<evidence type="ECO:0000313" key="2">
    <source>
        <dbReference type="Proteomes" id="UP001596317"/>
    </source>
</evidence>
<dbReference type="EMBL" id="JBHSWB010000001">
    <property type="protein sequence ID" value="MFC6661127.1"/>
    <property type="molecule type" value="Genomic_DNA"/>
</dbReference>
<accession>A0ABW1ZL68</accession>
<name>A0ABW1ZL68_9DEIO</name>
<keyword evidence="2" id="KW-1185">Reference proteome</keyword>
<sequence length="251" mass="27443">MATHPPGPAAAQVATLTLNTYAPRAVRQGLSRMGSDHGQLRQVPGLHFYRLLGTGQGSALTLSADLRRWARFAVWSSLDDLEAFEASAWRAQERALAAESCTAVLRPERWRGRWGGAEPFGGEPARGTDPGGPVAVLTRAAIRPTRLVRFWRAVPASQHQLDRTPGLIAAVGMGEVPLLHQATFSVWRSAQAMKAFAYGGAAHREVMARTHREGWYREELFARFAVLDIRGPWGGRDLWEEAGLGTGALEE</sequence>